<protein>
    <submittedName>
        <fullName evidence="2">Uncharacterized protein</fullName>
    </submittedName>
</protein>
<name>A0A4Y2U8Y7_ARAVE</name>
<reference evidence="2 3" key="1">
    <citation type="journal article" date="2019" name="Sci. Rep.">
        <title>Orb-weaving spider Araneus ventricosus genome elucidates the spidroin gene catalogue.</title>
        <authorList>
            <person name="Kono N."/>
            <person name="Nakamura H."/>
            <person name="Ohtoshi R."/>
            <person name="Moran D.A.P."/>
            <person name="Shinohara A."/>
            <person name="Yoshida Y."/>
            <person name="Fujiwara M."/>
            <person name="Mori M."/>
            <person name="Tomita M."/>
            <person name="Arakawa K."/>
        </authorList>
    </citation>
    <scope>NUCLEOTIDE SEQUENCE [LARGE SCALE GENOMIC DNA]</scope>
</reference>
<dbReference type="AlphaFoldDB" id="A0A4Y2U8Y7"/>
<feature type="compositionally biased region" description="Basic and acidic residues" evidence="1">
    <location>
        <begin position="59"/>
        <end position="77"/>
    </location>
</feature>
<gene>
    <name evidence="2" type="ORF">AVEN_146077_1</name>
</gene>
<feature type="region of interest" description="Disordered" evidence="1">
    <location>
        <begin position="59"/>
        <end position="118"/>
    </location>
</feature>
<accession>A0A4Y2U8Y7</accession>
<dbReference type="EMBL" id="BGPR01034765">
    <property type="protein sequence ID" value="GBO09288.1"/>
    <property type="molecule type" value="Genomic_DNA"/>
</dbReference>
<keyword evidence="3" id="KW-1185">Reference proteome</keyword>
<dbReference type="Proteomes" id="UP000499080">
    <property type="component" value="Unassembled WGS sequence"/>
</dbReference>
<comment type="caution">
    <text evidence="2">The sequence shown here is derived from an EMBL/GenBank/DDBJ whole genome shotgun (WGS) entry which is preliminary data.</text>
</comment>
<evidence type="ECO:0000256" key="1">
    <source>
        <dbReference type="SAM" id="MobiDB-lite"/>
    </source>
</evidence>
<sequence>MCERPYSISNVQETILSNVRETILSNVRETILSNVRETILSNVRETILEAGDSTFRRRDSTVERASAEADSTVEARRLHGRRAGSIPQSKEAGDSQKTQLTNMRVVTTTVVPRGGRQP</sequence>
<evidence type="ECO:0000313" key="2">
    <source>
        <dbReference type="EMBL" id="GBO09288.1"/>
    </source>
</evidence>
<evidence type="ECO:0000313" key="3">
    <source>
        <dbReference type="Proteomes" id="UP000499080"/>
    </source>
</evidence>
<organism evidence="2 3">
    <name type="scientific">Araneus ventricosus</name>
    <name type="common">Orbweaver spider</name>
    <name type="synonym">Epeira ventricosa</name>
    <dbReference type="NCBI Taxonomy" id="182803"/>
    <lineage>
        <taxon>Eukaryota</taxon>
        <taxon>Metazoa</taxon>
        <taxon>Ecdysozoa</taxon>
        <taxon>Arthropoda</taxon>
        <taxon>Chelicerata</taxon>
        <taxon>Arachnida</taxon>
        <taxon>Araneae</taxon>
        <taxon>Araneomorphae</taxon>
        <taxon>Entelegynae</taxon>
        <taxon>Araneoidea</taxon>
        <taxon>Araneidae</taxon>
        <taxon>Araneus</taxon>
    </lineage>
</organism>
<proteinExistence type="predicted"/>
<feature type="compositionally biased region" description="Polar residues" evidence="1">
    <location>
        <begin position="95"/>
        <end position="104"/>
    </location>
</feature>